<name>A0A4C1UJ57_EUMVA</name>
<gene>
    <name evidence="1" type="ORF">EVAR_84562_1</name>
</gene>
<evidence type="ECO:0000313" key="2">
    <source>
        <dbReference type="Proteomes" id="UP000299102"/>
    </source>
</evidence>
<dbReference type="Proteomes" id="UP000299102">
    <property type="component" value="Unassembled WGS sequence"/>
</dbReference>
<protein>
    <submittedName>
        <fullName evidence="1">Uncharacterized protein</fullName>
    </submittedName>
</protein>
<dbReference type="EMBL" id="BGZK01000174">
    <property type="protein sequence ID" value="GBP26002.1"/>
    <property type="molecule type" value="Genomic_DNA"/>
</dbReference>
<reference evidence="1 2" key="1">
    <citation type="journal article" date="2019" name="Commun. Biol.">
        <title>The bagworm genome reveals a unique fibroin gene that provides high tensile strength.</title>
        <authorList>
            <person name="Kono N."/>
            <person name="Nakamura H."/>
            <person name="Ohtoshi R."/>
            <person name="Tomita M."/>
            <person name="Numata K."/>
            <person name="Arakawa K."/>
        </authorList>
    </citation>
    <scope>NUCLEOTIDE SEQUENCE [LARGE SCALE GENOMIC DNA]</scope>
</reference>
<proteinExistence type="predicted"/>
<keyword evidence="2" id="KW-1185">Reference proteome</keyword>
<dbReference type="AlphaFoldDB" id="A0A4C1UJ57"/>
<accession>A0A4C1UJ57</accession>
<sequence>MQRYIVRLQGVQDREKHRPLRDSGFDWLGQQAHFLNAETKTLTKALGTLRNSAAIVLERRLDTPVCIYSVMQWTR</sequence>
<evidence type="ECO:0000313" key="1">
    <source>
        <dbReference type="EMBL" id="GBP26002.1"/>
    </source>
</evidence>
<comment type="caution">
    <text evidence="1">The sequence shown here is derived from an EMBL/GenBank/DDBJ whole genome shotgun (WGS) entry which is preliminary data.</text>
</comment>
<organism evidence="1 2">
    <name type="scientific">Eumeta variegata</name>
    <name type="common">Bagworm moth</name>
    <name type="synonym">Eumeta japonica</name>
    <dbReference type="NCBI Taxonomy" id="151549"/>
    <lineage>
        <taxon>Eukaryota</taxon>
        <taxon>Metazoa</taxon>
        <taxon>Ecdysozoa</taxon>
        <taxon>Arthropoda</taxon>
        <taxon>Hexapoda</taxon>
        <taxon>Insecta</taxon>
        <taxon>Pterygota</taxon>
        <taxon>Neoptera</taxon>
        <taxon>Endopterygota</taxon>
        <taxon>Lepidoptera</taxon>
        <taxon>Glossata</taxon>
        <taxon>Ditrysia</taxon>
        <taxon>Tineoidea</taxon>
        <taxon>Psychidae</taxon>
        <taxon>Oiketicinae</taxon>
        <taxon>Eumeta</taxon>
    </lineage>
</organism>